<reference evidence="1 2" key="2">
    <citation type="journal article" date="2018" name="Plant J.">
        <title>The Physcomitrella patens chromosome-scale assembly reveals moss genome structure and evolution.</title>
        <authorList>
            <person name="Lang D."/>
            <person name="Ullrich K.K."/>
            <person name="Murat F."/>
            <person name="Fuchs J."/>
            <person name="Jenkins J."/>
            <person name="Haas F.B."/>
            <person name="Piednoel M."/>
            <person name="Gundlach H."/>
            <person name="Van Bel M."/>
            <person name="Meyberg R."/>
            <person name="Vives C."/>
            <person name="Morata J."/>
            <person name="Symeonidi A."/>
            <person name="Hiss M."/>
            <person name="Muchero W."/>
            <person name="Kamisugi Y."/>
            <person name="Saleh O."/>
            <person name="Blanc G."/>
            <person name="Decker E.L."/>
            <person name="van Gessel N."/>
            <person name="Grimwood J."/>
            <person name="Hayes R.D."/>
            <person name="Graham S.W."/>
            <person name="Gunter L.E."/>
            <person name="McDaniel S.F."/>
            <person name="Hoernstein S.N.W."/>
            <person name="Larsson A."/>
            <person name="Li F.W."/>
            <person name="Perroud P.F."/>
            <person name="Phillips J."/>
            <person name="Ranjan P."/>
            <person name="Rokshar D.S."/>
            <person name="Rothfels C.J."/>
            <person name="Schneider L."/>
            <person name="Shu S."/>
            <person name="Stevenson D.W."/>
            <person name="Thummler F."/>
            <person name="Tillich M."/>
            <person name="Villarreal Aguilar J.C."/>
            <person name="Widiez T."/>
            <person name="Wong G.K."/>
            <person name="Wymore A."/>
            <person name="Zhang Y."/>
            <person name="Zimmer A.D."/>
            <person name="Quatrano R.S."/>
            <person name="Mayer K.F.X."/>
            <person name="Goodstein D."/>
            <person name="Casacuberta J.M."/>
            <person name="Vandepoele K."/>
            <person name="Reski R."/>
            <person name="Cuming A.C."/>
            <person name="Tuskan G.A."/>
            <person name="Maumus F."/>
            <person name="Salse J."/>
            <person name="Schmutz J."/>
            <person name="Rensing S.A."/>
        </authorList>
    </citation>
    <scope>NUCLEOTIDE SEQUENCE [LARGE SCALE GENOMIC DNA]</scope>
    <source>
        <strain evidence="1 2">cv. Gransden 2004</strain>
    </source>
</reference>
<accession>A0A7I3Z7D5</accession>
<name>A0A7I3Z7D5_PHYPA</name>
<sequence length="69" mass="7550">MKSAKGKLLASSWPLGCLNRGREHSMEGSDMKDPLENFFGSIGTFAKEELFSLFSLGGSSFFDFAGCIY</sequence>
<reference evidence="1" key="3">
    <citation type="submission" date="2020-12" db="UniProtKB">
        <authorList>
            <consortium name="EnsemblPlants"/>
        </authorList>
    </citation>
    <scope>IDENTIFICATION</scope>
</reference>
<reference evidence="1 2" key="1">
    <citation type="journal article" date="2008" name="Science">
        <title>The Physcomitrella genome reveals evolutionary insights into the conquest of land by plants.</title>
        <authorList>
            <person name="Rensing S."/>
            <person name="Lang D."/>
            <person name="Zimmer A."/>
            <person name="Terry A."/>
            <person name="Salamov A."/>
            <person name="Shapiro H."/>
            <person name="Nishiyama T."/>
            <person name="Perroud P.-F."/>
            <person name="Lindquist E."/>
            <person name="Kamisugi Y."/>
            <person name="Tanahashi T."/>
            <person name="Sakakibara K."/>
            <person name="Fujita T."/>
            <person name="Oishi K."/>
            <person name="Shin-I T."/>
            <person name="Kuroki Y."/>
            <person name="Toyoda A."/>
            <person name="Suzuki Y."/>
            <person name="Hashimoto A."/>
            <person name="Yamaguchi K."/>
            <person name="Sugano A."/>
            <person name="Kohara Y."/>
            <person name="Fujiyama A."/>
            <person name="Anterola A."/>
            <person name="Aoki S."/>
            <person name="Ashton N."/>
            <person name="Barbazuk W.B."/>
            <person name="Barker E."/>
            <person name="Bennetzen J."/>
            <person name="Bezanilla M."/>
            <person name="Blankenship R."/>
            <person name="Cho S.H."/>
            <person name="Dutcher S."/>
            <person name="Estelle M."/>
            <person name="Fawcett J.A."/>
            <person name="Gundlach H."/>
            <person name="Hanada K."/>
            <person name="Heyl A."/>
            <person name="Hicks K.A."/>
            <person name="Hugh J."/>
            <person name="Lohr M."/>
            <person name="Mayer K."/>
            <person name="Melkozernov A."/>
            <person name="Murata T."/>
            <person name="Nelson D."/>
            <person name="Pils B."/>
            <person name="Prigge M."/>
            <person name="Reiss B."/>
            <person name="Renner T."/>
            <person name="Rombauts S."/>
            <person name="Rushton P."/>
            <person name="Sanderfoot A."/>
            <person name="Schween G."/>
            <person name="Shiu S.-H."/>
            <person name="Stueber K."/>
            <person name="Theodoulou F.L."/>
            <person name="Tu H."/>
            <person name="Van de Peer Y."/>
            <person name="Verrier P.J."/>
            <person name="Waters E."/>
            <person name="Wood A."/>
            <person name="Yang L."/>
            <person name="Cove D."/>
            <person name="Cuming A."/>
            <person name="Hasebe M."/>
            <person name="Lucas S."/>
            <person name="Mishler D.B."/>
            <person name="Reski R."/>
            <person name="Grigoriev I."/>
            <person name="Quatrano R.S."/>
            <person name="Boore J.L."/>
        </authorList>
    </citation>
    <scope>NUCLEOTIDE SEQUENCE [LARGE SCALE GENOMIC DNA]</scope>
    <source>
        <strain evidence="1 2">cv. Gransden 2004</strain>
    </source>
</reference>
<dbReference type="AlphaFoldDB" id="A0A7I3Z7D5"/>
<dbReference type="Proteomes" id="UP000006727">
    <property type="component" value="Chromosome 7"/>
</dbReference>
<proteinExistence type="predicted"/>
<dbReference type="EMBL" id="ABEU02000007">
    <property type="status" value="NOT_ANNOTATED_CDS"/>
    <property type="molecule type" value="Genomic_DNA"/>
</dbReference>
<organism evidence="1 2">
    <name type="scientific">Physcomitrium patens</name>
    <name type="common">Spreading-leaved earth moss</name>
    <name type="synonym">Physcomitrella patens</name>
    <dbReference type="NCBI Taxonomy" id="3218"/>
    <lineage>
        <taxon>Eukaryota</taxon>
        <taxon>Viridiplantae</taxon>
        <taxon>Streptophyta</taxon>
        <taxon>Embryophyta</taxon>
        <taxon>Bryophyta</taxon>
        <taxon>Bryophytina</taxon>
        <taxon>Bryopsida</taxon>
        <taxon>Funariidae</taxon>
        <taxon>Funariales</taxon>
        <taxon>Funariaceae</taxon>
        <taxon>Physcomitrium</taxon>
    </lineage>
</organism>
<protein>
    <submittedName>
        <fullName evidence="1">Uncharacterized protein</fullName>
    </submittedName>
</protein>
<keyword evidence="2" id="KW-1185">Reference proteome</keyword>
<evidence type="ECO:0000313" key="2">
    <source>
        <dbReference type="Proteomes" id="UP000006727"/>
    </source>
</evidence>
<dbReference type="InParanoid" id="A0A7I3Z7D5"/>
<dbReference type="Gramene" id="Pp3c7_26700V3.1">
    <property type="protein sequence ID" value="PAC:32925635.CDS.1"/>
    <property type="gene ID" value="Pp3c7_26700"/>
</dbReference>
<dbReference type="EnsemblPlants" id="Pp3c7_26700V3.1">
    <property type="protein sequence ID" value="PAC:32925635.CDS.1"/>
    <property type="gene ID" value="Pp3c7_26700"/>
</dbReference>
<evidence type="ECO:0000313" key="1">
    <source>
        <dbReference type="EnsemblPlants" id="PAC:32925635.CDS.1"/>
    </source>
</evidence>